<evidence type="ECO:0000313" key="2">
    <source>
        <dbReference type="Proteomes" id="UP000665561"/>
    </source>
</evidence>
<dbReference type="Proteomes" id="UP000665561">
    <property type="component" value="Unassembled WGS sequence"/>
</dbReference>
<evidence type="ECO:0000313" key="1">
    <source>
        <dbReference type="EMBL" id="NBD24353.1"/>
    </source>
</evidence>
<sequence>MLVRSTDARPYLPSQIKAHTDGDNGQAFKYGHVSVVDVTAEFTVDGLSADTTYLLYAIGSNETGDGEFIVYSFYRTDATLTAFTGYEGGFHNGKLTPIYTGGLNGYAFYYLTSTDAGSGANVPLPDDVVNRGMRVDLSPASPDAALYGLSPVATTRVYGVIVDGDQRSEVVSIDIAADEGSGFPGGPGFPGYLGGPEFP</sequence>
<comment type="caution">
    <text evidence="1">The sequence shown here is derived from an EMBL/GenBank/DDBJ whole genome shotgun (WGS) entry which is preliminary data.</text>
</comment>
<protein>
    <submittedName>
        <fullName evidence="1">Uncharacterized protein</fullName>
    </submittedName>
</protein>
<gene>
    <name evidence="1" type="ORF">GT019_10775</name>
</gene>
<dbReference type="RefSeq" id="WP_161743159.1">
    <property type="nucleotide sequence ID" value="NZ_JAAAMV010000006.1"/>
</dbReference>
<keyword evidence="2" id="KW-1185">Reference proteome</keyword>
<dbReference type="EMBL" id="JAAAMV010000006">
    <property type="protein sequence ID" value="NBD24353.1"/>
    <property type="molecule type" value="Genomic_DNA"/>
</dbReference>
<proteinExistence type="predicted"/>
<reference evidence="1 2" key="1">
    <citation type="submission" date="2020-01" db="EMBL/GenBank/DDBJ databases">
        <title>Paenibacillus soybeanensis sp. nov. isolated from the nodules of soybean (Glycine max(L.) Merr).</title>
        <authorList>
            <person name="Wang H."/>
        </authorList>
    </citation>
    <scope>NUCLEOTIDE SEQUENCE [LARGE SCALE GENOMIC DNA]</scope>
    <source>
        <strain evidence="1 2">T1</strain>
    </source>
</reference>
<accession>A0ABW9XNZ5</accession>
<name>A0ABW9XNZ5_9BACL</name>
<organism evidence="1 2">
    <name type="scientific">Paenibacillus glycinis</name>
    <dbReference type="NCBI Taxonomy" id="2697035"/>
    <lineage>
        <taxon>Bacteria</taxon>
        <taxon>Bacillati</taxon>
        <taxon>Bacillota</taxon>
        <taxon>Bacilli</taxon>
        <taxon>Bacillales</taxon>
        <taxon>Paenibacillaceae</taxon>
        <taxon>Paenibacillus</taxon>
    </lineage>
</organism>